<keyword evidence="1" id="KW-0808">Transferase</keyword>
<evidence type="ECO:0000313" key="1">
    <source>
        <dbReference type="EMBL" id="KAK0066995.1"/>
    </source>
</evidence>
<protein>
    <submittedName>
        <fullName evidence="1">Serine/threonine-protein kinase PLK1</fullName>
    </submittedName>
</protein>
<reference evidence="1" key="1">
    <citation type="journal article" date="2023" name="PLoS Negl. Trop. Dis.">
        <title>A genome sequence for Biomphalaria pfeifferi, the major vector snail for the human-infecting parasite Schistosoma mansoni.</title>
        <authorList>
            <person name="Bu L."/>
            <person name="Lu L."/>
            <person name="Laidemitt M.R."/>
            <person name="Zhang S.M."/>
            <person name="Mutuku M."/>
            <person name="Mkoji G."/>
            <person name="Steinauer M."/>
            <person name="Loker E.S."/>
        </authorList>
    </citation>
    <scope>NUCLEOTIDE SEQUENCE</scope>
    <source>
        <strain evidence="1">KasaAsao</strain>
    </source>
</reference>
<keyword evidence="1" id="KW-0418">Kinase</keyword>
<sequence>MITKVRTSLYTMFQQTLAFIIISRFLLQVVSGQQIQLFPYNETKNCKINLVEKMDRIILYGKVDLNGNIHYPSVVNFEIKRQIETTFLFICFLRIPIDCDKHVENYCSCFKTDDRKVLKLVLNITAFTVNSEAEIRAELVYRETSFYSEIRKLPIVYASETDSVLVFANDQIIHTKQTNVTLNDTRVIVLSTCREKFVLGCELELINLETETLLKSEKEIVVYNGNFNGTTHFKLNYKICNIQRNISFSITIENAAKDLDSDCNTEKELTFLFVSIALLLLLNFFRRIPKCKEMSKALDHVRWSCSRDNRHREELKPLIKKNIIFESRESIGIYSNVDLKTLPLRFKQTAIEKLLDVLSQLSCRVTFNCKMRTKKLGCGLVDNVFIYCYGIGINTVKKSFFRVCQCTKCIMSKTPSNTWGEIFLKTTLNVSNSKKRVSVLFNYSRIKVTLHRILKHNASKKTVVCVLRYVTCDQAAFKELQVLQEERFRLEEKVQEEFQCYKDLERFYVSVTYTEQDTKYISTGSWTEKTNKDDVRTYHYDPKISSGNIGAPVVLIGYSHTDDEYKHKRNPYTEEVHCNVSASVFSTEIAQKVKKH</sequence>
<organism evidence="1 2">
    <name type="scientific">Biomphalaria pfeifferi</name>
    <name type="common">Bloodfluke planorb</name>
    <name type="synonym">Freshwater snail</name>
    <dbReference type="NCBI Taxonomy" id="112525"/>
    <lineage>
        <taxon>Eukaryota</taxon>
        <taxon>Metazoa</taxon>
        <taxon>Spiralia</taxon>
        <taxon>Lophotrochozoa</taxon>
        <taxon>Mollusca</taxon>
        <taxon>Gastropoda</taxon>
        <taxon>Heterobranchia</taxon>
        <taxon>Euthyneura</taxon>
        <taxon>Panpulmonata</taxon>
        <taxon>Hygrophila</taxon>
        <taxon>Lymnaeoidea</taxon>
        <taxon>Planorbidae</taxon>
        <taxon>Biomphalaria</taxon>
    </lineage>
</organism>
<accession>A0AAD8FJU8</accession>
<name>A0AAD8FJU8_BIOPF</name>
<proteinExistence type="predicted"/>
<keyword evidence="2" id="KW-1185">Reference proteome</keyword>
<evidence type="ECO:0000313" key="2">
    <source>
        <dbReference type="Proteomes" id="UP001233172"/>
    </source>
</evidence>
<dbReference type="EMBL" id="JASAOG010000009">
    <property type="protein sequence ID" value="KAK0066995.1"/>
    <property type="molecule type" value="Genomic_DNA"/>
</dbReference>
<dbReference type="GO" id="GO:0016301">
    <property type="term" value="F:kinase activity"/>
    <property type="evidence" value="ECO:0007669"/>
    <property type="project" value="UniProtKB-KW"/>
</dbReference>
<dbReference type="AlphaFoldDB" id="A0AAD8FJU8"/>
<comment type="caution">
    <text evidence="1">The sequence shown here is derived from an EMBL/GenBank/DDBJ whole genome shotgun (WGS) entry which is preliminary data.</text>
</comment>
<dbReference type="Proteomes" id="UP001233172">
    <property type="component" value="Unassembled WGS sequence"/>
</dbReference>
<reference evidence="1" key="2">
    <citation type="submission" date="2023-04" db="EMBL/GenBank/DDBJ databases">
        <authorList>
            <person name="Bu L."/>
            <person name="Lu L."/>
            <person name="Laidemitt M.R."/>
            <person name="Zhang S.M."/>
            <person name="Mutuku M."/>
            <person name="Mkoji G."/>
            <person name="Steinauer M."/>
            <person name="Loker E.S."/>
        </authorList>
    </citation>
    <scope>NUCLEOTIDE SEQUENCE</scope>
    <source>
        <strain evidence="1">KasaAsao</strain>
        <tissue evidence="1">Whole Snail</tissue>
    </source>
</reference>
<gene>
    <name evidence="1" type="ORF">Bpfe_003730</name>
</gene>